<evidence type="ECO:0000256" key="1">
    <source>
        <dbReference type="ARBA" id="ARBA00022499"/>
    </source>
</evidence>
<dbReference type="Gene3D" id="1.10.150.310">
    <property type="entry name" value="Tex RuvX-like domain-like"/>
    <property type="match status" value="1"/>
</dbReference>
<dbReference type="InterPro" id="IPR003029">
    <property type="entry name" value="S1_domain"/>
</dbReference>
<dbReference type="InterPro" id="IPR010994">
    <property type="entry name" value="RuvA_2-like"/>
</dbReference>
<dbReference type="Ensembl" id="ENSTGUT00000045156.1">
    <property type="protein sequence ID" value="ENSTGUP00000027023.1"/>
    <property type="gene ID" value="ENSTGUG00000003878.2"/>
</dbReference>
<dbReference type="GO" id="GO:0006412">
    <property type="term" value="P:translation"/>
    <property type="evidence" value="ECO:0007669"/>
    <property type="project" value="TreeGrafter"/>
</dbReference>
<dbReference type="InterPro" id="IPR032639">
    <property type="entry name" value="Tex_YqgF"/>
</dbReference>
<dbReference type="Pfam" id="PF17674">
    <property type="entry name" value="HHH_9"/>
    <property type="match status" value="1"/>
</dbReference>
<evidence type="ECO:0000256" key="6">
    <source>
        <dbReference type="ARBA" id="ARBA00067383"/>
    </source>
</evidence>
<dbReference type="SUPFAM" id="SSF158832">
    <property type="entry name" value="Tex N-terminal region-like"/>
    <property type="match status" value="1"/>
</dbReference>
<dbReference type="PANTHER" id="PTHR10724">
    <property type="entry name" value="30S RIBOSOMAL PROTEIN S1"/>
    <property type="match status" value="1"/>
</dbReference>
<dbReference type="Pfam" id="PF09371">
    <property type="entry name" value="Tex_N"/>
    <property type="match status" value="1"/>
</dbReference>
<dbReference type="Gene3D" id="1.10.10.650">
    <property type="entry name" value="RuvA domain 2-like"/>
    <property type="match status" value="1"/>
</dbReference>
<sequence>MSSLPRRVKCVAKAPTSEELPSFLNSTSESEEEEEEWVPKSKVARRANLPKKTEAKTKKAAAPQSTVARKMVKKVAIKEEMDVSLPIAPVEDNKMKLLKSKEENAGTKPKSLNRTPEVPKKKEINSFQGINQNSSVSDEKPSTSVPVVKQEKCEEDFAFDEPPSKKIKLNACPEGKPVKNMGGKIKEEFEMNWDIVQALSEVTNVEPWVCANLIWLFQEENTIPFIARYRKELINNLEADTLREVQHALEELRTVAKKTHTMIQKLKKEGKLSSCLLKGLLNCRTLEELDHVSAPYKTGSKGTKAQRAKQLGLEPAALSLLQNPVELNLFSYIRPNTKGLANIQEVEAGVQHILADIFAKDKDTLDFIRKLCHQRYISIQSTLAKVSSKNGNEKDIDKFQLYHEFSCNIKNIQHHQILAINRGENLKILTVKVNIPDGVKNEFCWWCVNERWRPKQFLKPEFMRLLRSSVEDAYKRLIYPLLCREFRSKLTSDAEKESVMMFGRNLRQLLLTSPVRGRALMGVDPGYKHGCKLAIISPTSQILHTDVVYLHSGQGFREAEKIKRLLLQYNIVSEAGASIYSVSPEASKEMPDLDPNLRSAVSIARRVQDPLAELVKIEPKHIGVGMYQHDVSQTLLKATLDSVVEECVSFVGVDINICSEILLRHIAGLNTNRAKNIIEWREKNGPFINREQLKEVKGLGPKTFQQCAGFIRFNQEYIKTFCSNKKNELGNRALLTKAGALGKKKSKLTSCASQQPNPLDQTCIHPESYNIAMRFLSLIGGNANDIGKSDMQQKVNVVIQKEGLEGTAKKLNTTVNTLQLIIDGLTQPEDYDIRTDFDKPDFKRSIVCFEDLSVGAVLTGKVENATPFGVFVDIGVGKAGLIPVRNITEAKLSKVKKRRSLGLGPGERVEVKVLNVDIPRLRITLDLIRVL</sequence>
<feature type="compositionally biased region" description="Basic residues" evidence="7">
    <location>
        <begin position="1"/>
        <end position="10"/>
    </location>
</feature>
<dbReference type="InterPro" id="IPR012340">
    <property type="entry name" value="NA-bd_OB-fold"/>
</dbReference>
<evidence type="ECO:0000256" key="5">
    <source>
        <dbReference type="ARBA" id="ARBA00023054"/>
    </source>
</evidence>
<proteinExistence type="predicted"/>
<reference evidence="9 10" key="1">
    <citation type="journal article" date="2010" name="Nature">
        <title>The genome of a songbird.</title>
        <authorList>
            <person name="Warren W.C."/>
            <person name="Clayton D.F."/>
            <person name="Ellegren H."/>
            <person name="Arnold A.P."/>
            <person name="Hillier L.W."/>
            <person name="Kunstner A."/>
            <person name="Searle S."/>
            <person name="White S."/>
            <person name="Vilella A.J."/>
            <person name="Fairley S."/>
            <person name="Heger A."/>
            <person name="Kong L."/>
            <person name="Ponting C.P."/>
            <person name="Jarvis E.D."/>
            <person name="Mello C.V."/>
            <person name="Minx P."/>
            <person name="Lovell P."/>
            <person name="Velho T.A."/>
            <person name="Ferris M."/>
            <person name="Balakrishnan C.N."/>
            <person name="Sinha S."/>
            <person name="Blatti C."/>
            <person name="London S.E."/>
            <person name="Li Y."/>
            <person name="Lin Y.C."/>
            <person name="George J."/>
            <person name="Sweedler J."/>
            <person name="Southey B."/>
            <person name="Gunaratne P."/>
            <person name="Watson M."/>
            <person name="Nam K."/>
            <person name="Backstrom N."/>
            <person name="Smeds L."/>
            <person name="Nabholz B."/>
            <person name="Itoh Y."/>
            <person name="Whitney O."/>
            <person name="Pfenning A.R."/>
            <person name="Howard J."/>
            <person name="Volker M."/>
            <person name="Skinner B.M."/>
            <person name="Griffin D.K."/>
            <person name="Ye L."/>
            <person name="McLaren W.M."/>
            <person name="Flicek P."/>
            <person name="Quesada V."/>
            <person name="Velasco G."/>
            <person name="Lopez-Otin C."/>
            <person name="Puente X.S."/>
            <person name="Olender T."/>
            <person name="Lancet D."/>
            <person name="Smit A.F."/>
            <person name="Hubley R."/>
            <person name="Konkel M.K."/>
            <person name="Walker J.A."/>
            <person name="Batzer M.A."/>
            <person name="Gu W."/>
            <person name="Pollock D.D."/>
            <person name="Chen L."/>
            <person name="Cheng Z."/>
            <person name="Eichler E.E."/>
            <person name="Stapley J."/>
            <person name="Slate J."/>
            <person name="Ekblom R."/>
            <person name="Birkhead T."/>
            <person name="Burke T."/>
            <person name="Burt D."/>
            <person name="Scharff C."/>
            <person name="Adam I."/>
            <person name="Richard H."/>
            <person name="Sultan M."/>
            <person name="Soldatov A."/>
            <person name="Lehrach H."/>
            <person name="Edwards S.V."/>
            <person name="Yang S.P."/>
            <person name="Li X."/>
            <person name="Graves T."/>
            <person name="Fulton L."/>
            <person name="Nelson J."/>
            <person name="Chinwalla A."/>
            <person name="Hou S."/>
            <person name="Mardis E.R."/>
            <person name="Wilson R.K."/>
        </authorList>
    </citation>
    <scope>NUCLEOTIDE SEQUENCE [LARGE SCALE GENOMIC DNA]</scope>
</reference>
<keyword evidence="5" id="KW-0175">Coiled coil</keyword>
<keyword evidence="4" id="KW-0694">RNA-binding</keyword>
<dbReference type="InterPro" id="IPR044146">
    <property type="entry name" value="S1_Tex"/>
</dbReference>
<dbReference type="GO" id="GO:0003729">
    <property type="term" value="F:mRNA binding"/>
    <property type="evidence" value="ECO:0007669"/>
    <property type="project" value="TreeGrafter"/>
</dbReference>
<dbReference type="Pfam" id="PF16921">
    <property type="entry name" value="Tex_YqgF"/>
    <property type="match status" value="1"/>
</dbReference>
<feature type="region of interest" description="Disordered" evidence="7">
    <location>
        <begin position="1"/>
        <end position="68"/>
    </location>
</feature>
<dbReference type="FunFam" id="1.10.3500.10:FF:000003">
    <property type="entry name" value="S1 RNA-binding domain-containing protein 1"/>
    <property type="match status" value="1"/>
</dbReference>
<accession>A0A674GX47</accession>
<feature type="domain" description="S1 motif" evidence="8">
    <location>
        <begin position="855"/>
        <end position="928"/>
    </location>
</feature>
<dbReference type="Pfam" id="PF22706">
    <property type="entry name" value="Tex_central_region"/>
    <property type="match status" value="1"/>
</dbReference>
<evidence type="ECO:0000259" key="8">
    <source>
        <dbReference type="PROSITE" id="PS50126"/>
    </source>
</evidence>
<keyword evidence="2" id="KW-0597">Phosphoprotein</keyword>
<dbReference type="AlphaFoldDB" id="A0A674GX47"/>
<dbReference type="Pfam" id="PF00575">
    <property type="entry name" value="S1"/>
    <property type="match status" value="1"/>
</dbReference>
<evidence type="ECO:0000256" key="3">
    <source>
        <dbReference type="ARBA" id="ARBA00022843"/>
    </source>
</evidence>
<dbReference type="PROSITE" id="PS50126">
    <property type="entry name" value="S1"/>
    <property type="match status" value="1"/>
</dbReference>
<evidence type="ECO:0000313" key="9">
    <source>
        <dbReference type="Ensembl" id="ENSTGUP00000027023.1"/>
    </source>
</evidence>
<dbReference type="PANTHER" id="PTHR10724:SF10">
    <property type="entry name" value="S1 RNA-BINDING DOMAIN-CONTAINING PROTEIN 1"/>
    <property type="match status" value="1"/>
</dbReference>
<dbReference type="SUPFAM" id="SSF47781">
    <property type="entry name" value="RuvA domain 2-like"/>
    <property type="match status" value="2"/>
</dbReference>
<dbReference type="SUPFAM" id="SSF50249">
    <property type="entry name" value="Nucleic acid-binding proteins"/>
    <property type="match status" value="1"/>
</dbReference>
<organism evidence="9 10">
    <name type="scientific">Taeniopygia guttata</name>
    <name type="common">Zebra finch</name>
    <name type="synonym">Poephila guttata</name>
    <dbReference type="NCBI Taxonomy" id="59729"/>
    <lineage>
        <taxon>Eukaryota</taxon>
        <taxon>Metazoa</taxon>
        <taxon>Chordata</taxon>
        <taxon>Craniata</taxon>
        <taxon>Vertebrata</taxon>
        <taxon>Euteleostomi</taxon>
        <taxon>Archelosauria</taxon>
        <taxon>Archosauria</taxon>
        <taxon>Dinosauria</taxon>
        <taxon>Saurischia</taxon>
        <taxon>Theropoda</taxon>
        <taxon>Coelurosauria</taxon>
        <taxon>Aves</taxon>
        <taxon>Neognathae</taxon>
        <taxon>Neoaves</taxon>
        <taxon>Telluraves</taxon>
        <taxon>Australaves</taxon>
        <taxon>Passeriformes</taxon>
        <taxon>Passeroidea</taxon>
        <taxon>Estrildidae</taxon>
        <taxon>Estrildinae</taxon>
        <taxon>Taeniopygia</taxon>
    </lineage>
</organism>
<dbReference type="Gene3D" id="1.10.3500.10">
    <property type="entry name" value="Tex N-terminal region-like"/>
    <property type="match status" value="2"/>
</dbReference>
<gene>
    <name evidence="9" type="primary">SRBD1</name>
</gene>
<dbReference type="Pfam" id="PF12836">
    <property type="entry name" value="HHH_3"/>
    <property type="match status" value="1"/>
</dbReference>
<keyword evidence="10" id="KW-1185">Reference proteome</keyword>
<evidence type="ECO:0000256" key="2">
    <source>
        <dbReference type="ARBA" id="ARBA00022553"/>
    </source>
</evidence>
<keyword evidence="1" id="KW-1017">Isopeptide bond</keyword>
<dbReference type="SUPFAM" id="SSF53098">
    <property type="entry name" value="Ribonuclease H-like"/>
    <property type="match status" value="1"/>
</dbReference>
<feature type="region of interest" description="Disordered" evidence="7">
    <location>
        <begin position="100"/>
        <end position="147"/>
    </location>
</feature>
<dbReference type="CDD" id="cd05685">
    <property type="entry name" value="S1_Tex"/>
    <property type="match status" value="1"/>
</dbReference>
<dbReference type="InterPro" id="IPR012337">
    <property type="entry name" value="RNaseH-like_sf"/>
</dbReference>
<dbReference type="GO" id="GO:0003735">
    <property type="term" value="F:structural constituent of ribosome"/>
    <property type="evidence" value="ECO:0007669"/>
    <property type="project" value="TreeGrafter"/>
</dbReference>
<name>A0A674GX47_TAEGU</name>
<dbReference type="FunFam" id="1.10.10.650:FF:000001">
    <property type="entry name" value="S1 RNA-binding domain 1"/>
    <property type="match status" value="1"/>
</dbReference>
<dbReference type="Proteomes" id="UP000007754">
    <property type="component" value="Chromosome 3"/>
</dbReference>
<protein>
    <recommendedName>
        <fullName evidence="6">S1 RNA-binding domain-containing protein 1</fullName>
    </recommendedName>
</protein>
<dbReference type="InterPro" id="IPR050437">
    <property type="entry name" value="Ribos_protein_bS1-like"/>
</dbReference>
<evidence type="ECO:0000256" key="7">
    <source>
        <dbReference type="SAM" id="MobiDB-lite"/>
    </source>
</evidence>
<reference evidence="9" key="3">
    <citation type="submission" date="2025-09" db="UniProtKB">
        <authorList>
            <consortium name="Ensembl"/>
        </authorList>
    </citation>
    <scope>IDENTIFICATION</scope>
</reference>
<evidence type="ECO:0000256" key="4">
    <source>
        <dbReference type="ARBA" id="ARBA00022884"/>
    </source>
</evidence>
<feature type="compositionally biased region" description="Polar residues" evidence="7">
    <location>
        <begin position="125"/>
        <end position="136"/>
    </location>
</feature>
<dbReference type="SMART" id="SM00316">
    <property type="entry name" value="S1"/>
    <property type="match status" value="1"/>
</dbReference>
<dbReference type="InterPro" id="IPR018974">
    <property type="entry name" value="Tex-like_N"/>
</dbReference>
<reference evidence="9" key="2">
    <citation type="submission" date="2025-08" db="UniProtKB">
        <authorList>
            <consortium name="Ensembl"/>
        </authorList>
    </citation>
    <scope>IDENTIFICATION</scope>
</reference>
<dbReference type="GeneTree" id="ENSGT00510000047850"/>
<evidence type="ECO:0000313" key="10">
    <source>
        <dbReference type="Proteomes" id="UP000007754"/>
    </source>
</evidence>
<keyword evidence="3" id="KW-0832">Ubl conjugation</keyword>
<dbReference type="InterPro" id="IPR041692">
    <property type="entry name" value="HHH_9"/>
</dbReference>
<dbReference type="InterPro" id="IPR023323">
    <property type="entry name" value="Tex-like_dom_sf"/>
</dbReference>
<dbReference type="InterPro" id="IPR023319">
    <property type="entry name" value="Tex-like_HTH_dom_sf"/>
</dbReference>
<dbReference type="InterPro" id="IPR055179">
    <property type="entry name" value="Tex-like_central_region"/>
</dbReference>
<dbReference type="Gene3D" id="2.40.50.140">
    <property type="entry name" value="Nucleic acid-binding proteins"/>
    <property type="match status" value="1"/>
</dbReference>
<dbReference type="FunFam" id="2.40.50.140:FF:000146">
    <property type="entry name" value="S1 RNA-binding domain-containing protein 1"/>
    <property type="match status" value="1"/>
</dbReference>